<evidence type="ECO:0000256" key="10">
    <source>
        <dbReference type="ARBA" id="ARBA00022847"/>
    </source>
</evidence>
<keyword evidence="16" id="KW-0739">Sodium transport</keyword>
<feature type="transmembrane region" description="Helical" evidence="19">
    <location>
        <begin position="495"/>
        <end position="513"/>
    </location>
</feature>
<feature type="transmembrane region" description="Helical" evidence="19">
    <location>
        <begin position="470"/>
        <end position="488"/>
    </location>
</feature>
<keyword evidence="12 19" id="KW-1133">Transmembrane helix</keyword>
<dbReference type="GO" id="GO:0015293">
    <property type="term" value="F:symporter activity"/>
    <property type="evidence" value="ECO:0007669"/>
    <property type="project" value="UniProtKB-KW"/>
</dbReference>
<evidence type="ECO:0000256" key="12">
    <source>
        <dbReference type="ARBA" id="ARBA00022989"/>
    </source>
</evidence>
<accession>F6W0S4</accession>
<dbReference type="HOGENOM" id="CLU_007948_5_0_1"/>
<dbReference type="GO" id="GO:0005886">
    <property type="term" value="C:plasma membrane"/>
    <property type="evidence" value="ECO:0000318"/>
    <property type="project" value="GO_Central"/>
</dbReference>
<keyword evidence="10" id="KW-0769">Symport</keyword>
<keyword evidence="11" id="KW-0630">Potassium</keyword>
<reference evidence="21" key="3">
    <citation type="submission" date="2025-09" db="UniProtKB">
        <authorList>
            <consortium name="Ensembl"/>
        </authorList>
    </citation>
    <scope>IDENTIFICATION</scope>
</reference>
<dbReference type="InterPro" id="IPR004481">
    <property type="entry name" value="K/Na/Ca-exchanger"/>
</dbReference>
<reference evidence="22" key="1">
    <citation type="journal article" date="2002" name="Science">
        <title>The draft genome of Ciona intestinalis: insights into chordate and vertebrate origins.</title>
        <authorList>
            <person name="Dehal P."/>
            <person name="Satou Y."/>
            <person name="Campbell R.K."/>
            <person name="Chapman J."/>
            <person name="Degnan B."/>
            <person name="De Tomaso A."/>
            <person name="Davidson B."/>
            <person name="Di Gregorio A."/>
            <person name="Gelpke M."/>
            <person name="Goodstein D.M."/>
            <person name="Harafuji N."/>
            <person name="Hastings K.E."/>
            <person name="Ho I."/>
            <person name="Hotta K."/>
            <person name="Huang W."/>
            <person name="Kawashima T."/>
            <person name="Lemaire P."/>
            <person name="Martinez D."/>
            <person name="Meinertzhagen I.A."/>
            <person name="Necula S."/>
            <person name="Nonaka M."/>
            <person name="Putnam N."/>
            <person name="Rash S."/>
            <person name="Saiga H."/>
            <person name="Satake M."/>
            <person name="Terry A."/>
            <person name="Yamada L."/>
            <person name="Wang H.G."/>
            <person name="Awazu S."/>
            <person name="Azumi K."/>
            <person name="Boore J."/>
            <person name="Branno M."/>
            <person name="Chin-Bow S."/>
            <person name="DeSantis R."/>
            <person name="Doyle S."/>
            <person name="Francino P."/>
            <person name="Keys D.N."/>
            <person name="Haga S."/>
            <person name="Hayashi H."/>
            <person name="Hino K."/>
            <person name="Imai K.S."/>
            <person name="Inaba K."/>
            <person name="Kano S."/>
            <person name="Kobayashi K."/>
            <person name="Kobayashi M."/>
            <person name="Lee B.I."/>
            <person name="Makabe K.W."/>
            <person name="Manohar C."/>
            <person name="Matassi G."/>
            <person name="Medina M."/>
            <person name="Mochizuki Y."/>
            <person name="Mount S."/>
            <person name="Morishita T."/>
            <person name="Miura S."/>
            <person name="Nakayama A."/>
            <person name="Nishizaka S."/>
            <person name="Nomoto H."/>
            <person name="Ohta F."/>
            <person name="Oishi K."/>
            <person name="Rigoutsos I."/>
            <person name="Sano M."/>
            <person name="Sasaki A."/>
            <person name="Sasakura Y."/>
            <person name="Shoguchi E."/>
            <person name="Shin-i T."/>
            <person name="Spagnuolo A."/>
            <person name="Stainier D."/>
            <person name="Suzuki M.M."/>
            <person name="Tassy O."/>
            <person name="Takatori N."/>
            <person name="Tokuoka M."/>
            <person name="Yagi K."/>
            <person name="Yoshizaki F."/>
            <person name="Wada S."/>
            <person name="Zhang C."/>
            <person name="Hyatt P.D."/>
            <person name="Larimer F."/>
            <person name="Detter C."/>
            <person name="Doggett N."/>
            <person name="Glavina T."/>
            <person name="Hawkins T."/>
            <person name="Richardson P."/>
            <person name="Lucas S."/>
            <person name="Kohara Y."/>
            <person name="Levine M."/>
            <person name="Satoh N."/>
            <person name="Rokhsar D.S."/>
        </authorList>
    </citation>
    <scope>NUCLEOTIDE SEQUENCE [LARGE SCALE GENOMIC DNA]</scope>
</reference>
<evidence type="ECO:0000256" key="2">
    <source>
        <dbReference type="ARBA" id="ARBA00005364"/>
    </source>
</evidence>
<keyword evidence="5" id="KW-0633">Potassium transport</keyword>
<dbReference type="InterPro" id="IPR044880">
    <property type="entry name" value="NCX_ion-bd_dom_sf"/>
</dbReference>
<dbReference type="GO" id="GO:0008273">
    <property type="term" value="F:calcium, potassium:sodium antiporter activity"/>
    <property type="evidence" value="ECO:0000318"/>
    <property type="project" value="GO_Central"/>
</dbReference>
<comment type="subcellular location">
    <subcellularLocation>
        <location evidence="1">Membrane</location>
        <topology evidence="1">Multi-pass membrane protein</topology>
    </subcellularLocation>
</comment>
<evidence type="ECO:0000313" key="22">
    <source>
        <dbReference type="Proteomes" id="UP000008144"/>
    </source>
</evidence>
<evidence type="ECO:0000256" key="19">
    <source>
        <dbReference type="SAM" id="Phobius"/>
    </source>
</evidence>
<evidence type="ECO:0000256" key="1">
    <source>
        <dbReference type="ARBA" id="ARBA00004141"/>
    </source>
</evidence>
<dbReference type="PANTHER" id="PTHR10846:SF8">
    <property type="entry name" value="INNER MEMBRANE PROTEIN YRBG"/>
    <property type="match status" value="1"/>
</dbReference>
<keyword evidence="3" id="KW-0813">Transport</keyword>
<feature type="region of interest" description="Disordered" evidence="18">
    <location>
        <begin position="251"/>
        <end position="270"/>
    </location>
</feature>
<evidence type="ECO:0000313" key="21">
    <source>
        <dbReference type="Ensembl" id="ENSCINP00000001908.3"/>
    </source>
</evidence>
<evidence type="ECO:0000256" key="18">
    <source>
        <dbReference type="SAM" id="MobiDB-lite"/>
    </source>
</evidence>
<evidence type="ECO:0000256" key="6">
    <source>
        <dbReference type="ARBA" id="ARBA00022568"/>
    </source>
</evidence>
<feature type="transmembrane region" description="Helical" evidence="19">
    <location>
        <begin position="107"/>
        <end position="124"/>
    </location>
</feature>
<evidence type="ECO:0000256" key="9">
    <source>
        <dbReference type="ARBA" id="ARBA00022837"/>
    </source>
</evidence>
<comment type="catalytic activity">
    <reaction evidence="17">
        <text>Ca(2+)(out) + K(+)(out) + 4 Na(+)(in) = Ca(2+)(in) + K(+)(in) + 4 Na(+)(out)</text>
        <dbReference type="Rhea" id="RHEA:69967"/>
        <dbReference type="ChEBI" id="CHEBI:29101"/>
        <dbReference type="ChEBI" id="CHEBI:29103"/>
        <dbReference type="ChEBI" id="CHEBI:29108"/>
    </reaction>
</comment>
<feature type="domain" description="Sodium/calcium exchanger membrane region" evidence="20">
    <location>
        <begin position="10"/>
        <end position="149"/>
    </location>
</feature>
<keyword evidence="4" id="KW-0050">Antiport</keyword>
<keyword evidence="9" id="KW-0106">Calcium</keyword>
<dbReference type="NCBIfam" id="TIGR00367">
    <property type="entry name" value="calcium/sodium antiporter"/>
    <property type="match status" value="1"/>
</dbReference>
<evidence type="ECO:0000256" key="17">
    <source>
        <dbReference type="ARBA" id="ARBA00033627"/>
    </source>
</evidence>
<evidence type="ECO:0000256" key="11">
    <source>
        <dbReference type="ARBA" id="ARBA00022958"/>
    </source>
</evidence>
<reference evidence="21" key="2">
    <citation type="submission" date="2025-08" db="UniProtKB">
        <authorList>
            <consortium name="Ensembl"/>
        </authorList>
    </citation>
    <scope>IDENTIFICATION</scope>
</reference>
<name>F6W0S4_CIOIN</name>
<evidence type="ECO:0000256" key="3">
    <source>
        <dbReference type="ARBA" id="ARBA00022448"/>
    </source>
</evidence>
<keyword evidence="22" id="KW-1185">Reference proteome</keyword>
<evidence type="ECO:0000256" key="14">
    <source>
        <dbReference type="ARBA" id="ARBA00023065"/>
    </source>
</evidence>
<evidence type="ECO:0000256" key="13">
    <source>
        <dbReference type="ARBA" id="ARBA00023053"/>
    </source>
</evidence>
<evidence type="ECO:0000256" key="7">
    <source>
        <dbReference type="ARBA" id="ARBA00022692"/>
    </source>
</evidence>
<gene>
    <name evidence="21" type="primary">LOC100177825</name>
</gene>
<feature type="transmembrane region" description="Helical" evidence="19">
    <location>
        <begin position="130"/>
        <end position="148"/>
    </location>
</feature>
<dbReference type="AlphaFoldDB" id="F6W0S4"/>
<evidence type="ECO:0000256" key="5">
    <source>
        <dbReference type="ARBA" id="ARBA00022538"/>
    </source>
</evidence>
<dbReference type="GO" id="GO:0005262">
    <property type="term" value="F:calcium channel activity"/>
    <property type="evidence" value="ECO:0000318"/>
    <property type="project" value="GO_Central"/>
</dbReference>
<feature type="transmembrane region" description="Helical" evidence="19">
    <location>
        <begin position="6"/>
        <end position="23"/>
    </location>
</feature>
<keyword evidence="8" id="KW-0732">Signal</keyword>
<feature type="transmembrane region" description="Helical" evidence="19">
    <location>
        <begin position="72"/>
        <end position="95"/>
    </location>
</feature>
<evidence type="ECO:0000256" key="8">
    <source>
        <dbReference type="ARBA" id="ARBA00022729"/>
    </source>
</evidence>
<dbReference type="InterPro" id="IPR004837">
    <property type="entry name" value="NaCa_Exmemb"/>
</dbReference>
<comment type="similarity">
    <text evidence="2">Belongs to the Ca(2+):cation antiporter (CaCA) (TC 2.A.19) family. SLC24A subfamily.</text>
</comment>
<sequence>VPALWTILYIFIVLFLFTLAIICDDFFVPSLEAISEKLNLSDDVAGATFMAAGSSAPELFTSIAGIGAGSDVGVGTIVGSAVFNLLVIIALTSALAGRVLQIDWRPLIRDSIFYALSIITFIMFSWDAYFVWWESFLLLLLYVLYIVTMKFNPMLMEFMASLKDGRISPSAVEPVEAPAEEKNPPPPTPKPQVYKNRRLTRLDETPQTEDQVDDGLICDECLQAQQYETRYKEVGEGVDLGGCDKEEGRDGCCRHQKKSPPPPYSENELSEAGLNENVGKEEETMSVFPCLPPIRHPPPDKNRPDSSHCVPSAKYLGNLFVYVLSFPWICAYTWTIPDCSKPDTRKWYLFSFFMSILWIASISYVMVAAVEIIGCLLGVDTYTMGLLVIAVGTSVPVTLSSILVAREGYGDMAVSNAIGSNVFDINLGLGLPFLIASLITSEPVHLLSPLQTCLMSNLPLPFQMVPHVKFGFILLLILAVCLVMFIAVRFRLNRAVGVIFVSLYIGFMIYAFVQEKVCHAFFC</sequence>
<dbReference type="PANTHER" id="PTHR10846">
    <property type="entry name" value="SODIUM/POTASSIUM/CALCIUM EXCHANGER"/>
    <property type="match status" value="1"/>
</dbReference>
<dbReference type="GO" id="GO:0070588">
    <property type="term" value="P:calcium ion transmembrane transport"/>
    <property type="evidence" value="ECO:0000318"/>
    <property type="project" value="GO_Central"/>
</dbReference>
<dbReference type="FunFam" id="1.20.1420.30:FF:000009">
    <property type="entry name" value="sodium/potassium/calcium exchanger 5 isoform X2"/>
    <property type="match status" value="1"/>
</dbReference>
<evidence type="ECO:0000256" key="15">
    <source>
        <dbReference type="ARBA" id="ARBA00023136"/>
    </source>
</evidence>
<dbReference type="Proteomes" id="UP000008144">
    <property type="component" value="Unassembled WGS sequence"/>
</dbReference>
<dbReference type="Ensembl" id="ENSCINT00000001908.3">
    <property type="protein sequence ID" value="ENSCINP00000001908.3"/>
    <property type="gene ID" value="ENSCING00000001025.3"/>
</dbReference>
<protein>
    <submittedName>
        <fullName evidence="21">Sodium/potassium/calcium exchanger 2</fullName>
    </submittedName>
</protein>
<keyword evidence="7 19" id="KW-0812">Transmembrane</keyword>
<organism evidence="21 22">
    <name type="scientific">Ciona intestinalis</name>
    <name type="common">Transparent sea squirt</name>
    <name type="synonym">Ascidia intestinalis</name>
    <dbReference type="NCBI Taxonomy" id="7719"/>
    <lineage>
        <taxon>Eukaryota</taxon>
        <taxon>Metazoa</taxon>
        <taxon>Chordata</taxon>
        <taxon>Tunicata</taxon>
        <taxon>Ascidiacea</taxon>
        <taxon>Phlebobranchia</taxon>
        <taxon>Cionidae</taxon>
        <taxon>Ciona</taxon>
    </lineage>
</organism>
<feature type="domain" description="Sodium/calcium exchanger membrane region" evidence="20">
    <location>
        <begin position="348"/>
        <end position="512"/>
    </location>
</feature>
<evidence type="ECO:0000256" key="4">
    <source>
        <dbReference type="ARBA" id="ARBA00022449"/>
    </source>
</evidence>
<evidence type="ECO:0000259" key="20">
    <source>
        <dbReference type="Pfam" id="PF01699"/>
    </source>
</evidence>
<feature type="region of interest" description="Disordered" evidence="18">
    <location>
        <begin position="171"/>
        <end position="197"/>
    </location>
</feature>
<keyword evidence="14" id="KW-0406">Ion transport</keyword>
<feature type="transmembrane region" description="Helical" evidence="19">
    <location>
        <begin position="382"/>
        <end position="405"/>
    </location>
</feature>
<dbReference type="FunFam" id="1.20.1420.30:FF:000018">
    <property type="entry name" value="Sodium/potassium/calcium exchanger 2"/>
    <property type="match status" value="1"/>
</dbReference>
<dbReference type="Pfam" id="PF01699">
    <property type="entry name" value="Na_Ca_ex"/>
    <property type="match status" value="2"/>
</dbReference>
<feature type="transmembrane region" description="Helical" evidence="19">
    <location>
        <begin position="347"/>
        <end position="370"/>
    </location>
</feature>
<dbReference type="OMA" id="FLREREF"/>
<proteinExistence type="inferred from homology"/>
<dbReference type="GeneTree" id="ENSGT01030000234532"/>
<dbReference type="GO" id="GO:0006874">
    <property type="term" value="P:intracellular calcium ion homeostasis"/>
    <property type="evidence" value="ECO:0000318"/>
    <property type="project" value="GO_Central"/>
</dbReference>
<keyword evidence="6" id="KW-0109">Calcium transport</keyword>
<evidence type="ECO:0000256" key="16">
    <source>
        <dbReference type="ARBA" id="ARBA00023201"/>
    </source>
</evidence>
<dbReference type="Gene3D" id="1.20.1420.30">
    <property type="entry name" value="NCX, central ion-binding region"/>
    <property type="match status" value="2"/>
</dbReference>
<dbReference type="STRING" id="7719.ENSCINP00000001908"/>
<keyword evidence="15 19" id="KW-0472">Membrane</keyword>
<dbReference type="InParanoid" id="F6W0S4"/>
<keyword evidence="13" id="KW-0915">Sodium</keyword>